<feature type="non-terminal residue" evidence="1">
    <location>
        <position position="1"/>
    </location>
</feature>
<reference evidence="1" key="1">
    <citation type="submission" date="2014-12" db="EMBL/GenBank/DDBJ databases">
        <title>Insight into the proteome of Arion vulgaris.</title>
        <authorList>
            <person name="Aradska J."/>
            <person name="Bulat T."/>
            <person name="Smidak R."/>
            <person name="Sarate P."/>
            <person name="Gangsoo J."/>
            <person name="Sialana F."/>
            <person name="Bilban M."/>
            <person name="Lubec G."/>
        </authorList>
    </citation>
    <scope>NUCLEOTIDE SEQUENCE</scope>
    <source>
        <tissue evidence="1">Skin</tissue>
    </source>
</reference>
<feature type="non-terminal residue" evidence="1">
    <location>
        <position position="67"/>
    </location>
</feature>
<name>A0A0B6Y1Z4_9EUPU</name>
<organism evidence="1">
    <name type="scientific">Arion vulgaris</name>
    <dbReference type="NCBI Taxonomy" id="1028688"/>
    <lineage>
        <taxon>Eukaryota</taxon>
        <taxon>Metazoa</taxon>
        <taxon>Spiralia</taxon>
        <taxon>Lophotrochozoa</taxon>
        <taxon>Mollusca</taxon>
        <taxon>Gastropoda</taxon>
        <taxon>Heterobranchia</taxon>
        <taxon>Euthyneura</taxon>
        <taxon>Panpulmonata</taxon>
        <taxon>Eupulmonata</taxon>
        <taxon>Stylommatophora</taxon>
        <taxon>Helicina</taxon>
        <taxon>Arionoidea</taxon>
        <taxon>Arionidae</taxon>
        <taxon>Arion</taxon>
    </lineage>
</organism>
<protein>
    <submittedName>
        <fullName evidence="1">Uncharacterized protein</fullName>
    </submittedName>
</protein>
<proteinExistence type="predicted"/>
<evidence type="ECO:0000313" key="1">
    <source>
        <dbReference type="EMBL" id="CEK50169.1"/>
    </source>
</evidence>
<dbReference type="EMBL" id="HACG01003304">
    <property type="protein sequence ID" value="CEK50169.1"/>
    <property type="molecule type" value="Transcribed_RNA"/>
</dbReference>
<gene>
    <name evidence="1" type="primary">ORF10048</name>
</gene>
<dbReference type="AlphaFoldDB" id="A0A0B6Y1Z4"/>
<accession>A0A0B6Y1Z4</accession>
<sequence>VLCLQKDPLFVSDNVVQPPPAHSTVNMVGFKSTQDKPSCRLPHVMRTGTMCDHSELPTDSSVTCPKN</sequence>